<dbReference type="Proteomes" id="UP000314985">
    <property type="component" value="Unassembled WGS sequence"/>
</dbReference>
<name>A0A4X1SU87_PIG</name>
<protein>
    <submittedName>
        <fullName evidence="2">Uncharacterized protein</fullName>
    </submittedName>
</protein>
<feature type="region of interest" description="Disordered" evidence="1">
    <location>
        <begin position="38"/>
        <end position="119"/>
    </location>
</feature>
<reference evidence="2" key="2">
    <citation type="submission" date="2025-08" db="UniProtKB">
        <authorList>
            <consortium name="Ensembl"/>
        </authorList>
    </citation>
    <scope>IDENTIFICATION</scope>
</reference>
<reference evidence="3" key="1">
    <citation type="submission" date="2017-08" db="EMBL/GenBank/DDBJ databases">
        <title>USMARCv1.0.</title>
        <authorList>
            <person name="Hannum G.I."/>
            <person name="Koren S."/>
            <person name="Schroeder S.G."/>
            <person name="Chin S.C."/>
            <person name="Nonneman D.J."/>
            <person name="Becker S.A."/>
            <person name="Rosen B.D."/>
            <person name="Bickhart D.M."/>
            <person name="Putnam N.H."/>
            <person name="Green R.E."/>
            <person name="Tuggle C.K."/>
            <person name="Liu H."/>
            <person name="Rohrer G.A."/>
            <person name="Warr A."/>
            <person name="Hall R."/>
            <person name="Kim K."/>
            <person name="Hume D.A."/>
            <person name="Talbot R."/>
            <person name="Chow W."/>
            <person name="Howe K."/>
            <person name="Schwartz A.S."/>
            <person name="Watson M."/>
            <person name="Archibald A.L."/>
            <person name="Phillippy A.M."/>
            <person name="Smith T.P.L."/>
        </authorList>
    </citation>
    <scope>NUCLEOTIDE SEQUENCE [LARGE SCALE GENOMIC DNA]</scope>
</reference>
<dbReference type="AlphaFoldDB" id="A0A4X1SU87"/>
<evidence type="ECO:0000313" key="3">
    <source>
        <dbReference type="Proteomes" id="UP000314985"/>
    </source>
</evidence>
<feature type="compositionally biased region" description="Basic and acidic residues" evidence="1">
    <location>
        <begin position="68"/>
        <end position="81"/>
    </location>
</feature>
<feature type="compositionally biased region" description="Low complexity" evidence="1">
    <location>
        <begin position="105"/>
        <end position="119"/>
    </location>
</feature>
<accession>A0A4X1SU87</accession>
<evidence type="ECO:0000256" key="1">
    <source>
        <dbReference type="SAM" id="MobiDB-lite"/>
    </source>
</evidence>
<dbReference type="Ensembl" id="ENSSSCT00070007962.1">
    <property type="protein sequence ID" value="ENSSSCP00070006551.1"/>
    <property type="gene ID" value="ENSSSCG00070004222.1"/>
</dbReference>
<evidence type="ECO:0000313" key="2">
    <source>
        <dbReference type="Ensembl" id="ENSSSCP00070006551.1"/>
    </source>
</evidence>
<proteinExistence type="predicted"/>
<sequence>MVSWFGTLGSSLGRSLGQVGGSMASLTGHNSNVTKAVLRKGDEQGPEDVPESKTKEVEDVQSTFKSGTRKESDTLRDKEKVLPQTTSLKELPKEQQAGSDADSELMSSLNQNNMLLKKT</sequence>
<organism evidence="2 3">
    <name type="scientific">Sus scrofa</name>
    <name type="common">Pig</name>
    <dbReference type="NCBI Taxonomy" id="9823"/>
    <lineage>
        <taxon>Eukaryota</taxon>
        <taxon>Metazoa</taxon>
        <taxon>Chordata</taxon>
        <taxon>Craniata</taxon>
        <taxon>Vertebrata</taxon>
        <taxon>Euteleostomi</taxon>
        <taxon>Mammalia</taxon>
        <taxon>Eutheria</taxon>
        <taxon>Laurasiatheria</taxon>
        <taxon>Artiodactyla</taxon>
        <taxon>Suina</taxon>
        <taxon>Suidae</taxon>
        <taxon>Sus</taxon>
    </lineage>
</organism>